<dbReference type="EMBL" id="LT854261">
    <property type="protein sequence ID" value="SMR58323.1"/>
    <property type="molecule type" value="Genomic_DNA"/>
</dbReference>
<protein>
    <submittedName>
        <fullName evidence="1">Uncharacterized protein</fullName>
    </submittedName>
</protein>
<evidence type="ECO:0000313" key="1">
    <source>
        <dbReference type="EMBL" id="SMR58323.1"/>
    </source>
</evidence>
<sequence>MLTSGITSKMSSLALVTTSPLQSSAPPPIKMPTVLLDLPQELLDQIAGIIAIHPSSAASRKSLHDLSITCKKLLAASRPALYSSVHLDRPDGGALTNTRRLARTLYAAPHFGLLIRHITSDPASEPWDECRQRRARIWTQRGANNAELLQFEELFEARVSDQTDLETMKSTIAMGYGYGFRPDFLVVLLMASHARSVEVQTDGLYWIKQAGPGNPLDIFWSARNLERLPSGAFAHLEEVSISGLHSGLLKGSDPLSIQLRQTGDVEALSSVMRLPGIRRLRATGFGVFSDYSRWILAKRSSTVQSLTLLRSDLKLRSLTTLIETCAALKEFRYGIQWRDSDILENRQCPNYVLALRPALYQHRDSLQTLSITNFADRGCIWGPQYLEFSMSGFNKLVTLEVDMRLLVGNKLQTNFSDCVRDLPLSLRQLTVHTYLYGSALKVFTDQLSTLESLGLDEFKVTFPDHYIRPSTGYFKQGYRAVSHDLKIGSSDRRRFCIGHEKFPAARNVMINCWRTTFECQELQRWTLAEFDGLAKAIGERDILSLVNVHHPETWLSRSTVNHVQQALAGVFEKLEMQSQEAEG</sequence>
<organism evidence="1 2">
    <name type="scientific">Zymoseptoria tritici ST99CH_1E4</name>
    <dbReference type="NCBI Taxonomy" id="1276532"/>
    <lineage>
        <taxon>Eukaryota</taxon>
        <taxon>Fungi</taxon>
        <taxon>Dikarya</taxon>
        <taxon>Ascomycota</taxon>
        <taxon>Pezizomycotina</taxon>
        <taxon>Dothideomycetes</taxon>
        <taxon>Dothideomycetidae</taxon>
        <taxon>Mycosphaerellales</taxon>
        <taxon>Mycosphaerellaceae</taxon>
        <taxon>Zymoseptoria</taxon>
    </lineage>
</organism>
<name>A0A2H1GXQ6_ZYMTR</name>
<proteinExistence type="predicted"/>
<reference evidence="2" key="1">
    <citation type="submission" date="2017-05" db="EMBL/GenBank/DDBJ databases">
        <authorList>
            <person name="Song R."/>
            <person name="Chenine A.L."/>
            <person name="Ruprecht R.M."/>
        </authorList>
    </citation>
    <scope>NUCLEOTIDE SEQUENCE [LARGE SCALE GENOMIC DNA]</scope>
</reference>
<evidence type="ECO:0000313" key="2">
    <source>
        <dbReference type="Proteomes" id="UP000245764"/>
    </source>
</evidence>
<dbReference type="Proteomes" id="UP000245764">
    <property type="component" value="Chromosome 9"/>
</dbReference>
<dbReference type="AlphaFoldDB" id="A0A2H1GXQ6"/>
<gene>
    <name evidence="1" type="ORF">ZT1E4_G9058</name>
</gene>
<accession>A0A2H1GXQ6</accession>